<gene>
    <name evidence="1" type="ORF">LCGC14_2361770</name>
</gene>
<proteinExistence type="predicted"/>
<dbReference type="EMBL" id="LAZR01034613">
    <property type="protein sequence ID" value="KKL44831.1"/>
    <property type="molecule type" value="Genomic_DNA"/>
</dbReference>
<organism evidence="1">
    <name type="scientific">marine sediment metagenome</name>
    <dbReference type="NCBI Taxonomy" id="412755"/>
    <lineage>
        <taxon>unclassified sequences</taxon>
        <taxon>metagenomes</taxon>
        <taxon>ecological metagenomes</taxon>
    </lineage>
</organism>
<dbReference type="AlphaFoldDB" id="A0A0F9CTS0"/>
<evidence type="ECO:0000313" key="1">
    <source>
        <dbReference type="EMBL" id="KKL44831.1"/>
    </source>
</evidence>
<reference evidence="1" key="1">
    <citation type="journal article" date="2015" name="Nature">
        <title>Complex archaea that bridge the gap between prokaryotes and eukaryotes.</title>
        <authorList>
            <person name="Spang A."/>
            <person name="Saw J.H."/>
            <person name="Jorgensen S.L."/>
            <person name="Zaremba-Niedzwiedzka K."/>
            <person name="Martijn J."/>
            <person name="Lind A.E."/>
            <person name="van Eijk R."/>
            <person name="Schleper C."/>
            <person name="Guy L."/>
            <person name="Ettema T.J."/>
        </authorList>
    </citation>
    <scope>NUCLEOTIDE SEQUENCE</scope>
</reference>
<accession>A0A0F9CTS0</accession>
<name>A0A0F9CTS0_9ZZZZ</name>
<feature type="non-terminal residue" evidence="1">
    <location>
        <position position="85"/>
    </location>
</feature>
<sequence>MRRNVDFEFSKNWGSIQKKSVISIDAAFARSLQDVRKVGKILGPTKSKEDIDALEEAEKLIRNEVDSQVGNLKKETAELKKENIK</sequence>
<protein>
    <submittedName>
        <fullName evidence="1">Uncharacterized protein</fullName>
    </submittedName>
</protein>
<comment type="caution">
    <text evidence="1">The sequence shown here is derived from an EMBL/GenBank/DDBJ whole genome shotgun (WGS) entry which is preliminary data.</text>
</comment>